<protein>
    <submittedName>
        <fullName evidence="2">Uncharacterized protein</fullName>
    </submittedName>
</protein>
<feature type="region of interest" description="Disordered" evidence="1">
    <location>
        <begin position="48"/>
        <end position="95"/>
    </location>
</feature>
<evidence type="ECO:0000313" key="3">
    <source>
        <dbReference type="Proteomes" id="UP001457282"/>
    </source>
</evidence>
<accession>A0AAW1VLF3</accession>
<gene>
    <name evidence="2" type="ORF">M0R45_000490</name>
</gene>
<keyword evidence="3" id="KW-1185">Reference proteome</keyword>
<dbReference type="Proteomes" id="UP001457282">
    <property type="component" value="Unassembled WGS sequence"/>
</dbReference>
<sequence length="95" mass="10205">MLVAIPRRITHDRNSPCVAAVNIEAQPWALLKPVPTVLPTTLPSLTTSSAAALNPKSPALHPDVDRSTQRAHELLSSSAAVEALLPSHHRRRSPP</sequence>
<dbReference type="AlphaFoldDB" id="A0AAW1VLF3"/>
<reference evidence="2 3" key="1">
    <citation type="journal article" date="2023" name="G3 (Bethesda)">
        <title>A chromosome-length genome assembly and annotation of blackberry (Rubus argutus, cv. 'Hillquist').</title>
        <authorList>
            <person name="Bruna T."/>
            <person name="Aryal R."/>
            <person name="Dudchenko O."/>
            <person name="Sargent D.J."/>
            <person name="Mead D."/>
            <person name="Buti M."/>
            <person name="Cavallini A."/>
            <person name="Hytonen T."/>
            <person name="Andres J."/>
            <person name="Pham M."/>
            <person name="Weisz D."/>
            <person name="Mascagni F."/>
            <person name="Usai G."/>
            <person name="Natali L."/>
            <person name="Bassil N."/>
            <person name="Fernandez G.E."/>
            <person name="Lomsadze A."/>
            <person name="Armour M."/>
            <person name="Olukolu B."/>
            <person name="Poorten T."/>
            <person name="Britton C."/>
            <person name="Davik J."/>
            <person name="Ashrafi H."/>
            <person name="Aiden E.L."/>
            <person name="Borodovsky M."/>
            <person name="Worthington M."/>
        </authorList>
    </citation>
    <scope>NUCLEOTIDE SEQUENCE [LARGE SCALE GENOMIC DNA]</scope>
    <source>
        <strain evidence="2">PI 553951</strain>
    </source>
</reference>
<proteinExistence type="predicted"/>
<comment type="caution">
    <text evidence="2">The sequence shown here is derived from an EMBL/GenBank/DDBJ whole genome shotgun (WGS) entry which is preliminary data.</text>
</comment>
<evidence type="ECO:0000256" key="1">
    <source>
        <dbReference type="SAM" id="MobiDB-lite"/>
    </source>
</evidence>
<feature type="compositionally biased region" description="Low complexity" evidence="1">
    <location>
        <begin position="74"/>
        <end position="86"/>
    </location>
</feature>
<dbReference type="EMBL" id="JBEDUW010000173">
    <property type="protein sequence ID" value="KAK9905154.1"/>
    <property type="molecule type" value="Genomic_DNA"/>
</dbReference>
<name>A0AAW1VLF3_RUBAR</name>
<organism evidence="2 3">
    <name type="scientific">Rubus argutus</name>
    <name type="common">Southern blackberry</name>
    <dbReference type="NCBI Taxonomy" id="59490"/>
    <lineage>
        <taxon>Eukaryota</taxon>
        <taxon>Viridiplantae</taxon>
        <taxon>Streptophyta</taxon>
        <taxon>Embryophyta</taxon>
        <taxon>Tracheophyta</taxon>
        <taxon>Spermatophyta</taxon>
        <taxon>Magnoliopsida</taxon>
        <taxon>eudicotyledons</taxon>
        <taxon>Gunneridae</taxon>
        <taxon>Pentapetalae</taxon>
        <taxon>rosids</taxon>
        <taxon>fabids</taxon>
        <taxon>Rosales</taxon>
        <taxon>Rosaceae</taxon>
        <taxon>Rosoideae</taxon>
        <taxon>Rosoideae incertae sedis</taxon>
        <taxon>Rubus</taxon>
    </lineage>
</organism>
<evidence type="ECO:0000313" key="2">
    <source>
        <dbReference type="EMBL" id="KAK9905154.1"/>
    </source>
</evidence>
<feature type="compositionally biased region" description="Basic and acidic residues" evidence="1">
    <location>
        <begin position="62"/>
        <end position="73"/>
    </location>
</feature>